<feature type="signal peptide" evidence="2">
    <location>
        <begin position="1"/>
        <end position="21"/>
    </location>
</feature>
<dbReference type="InterPro" id="IPR026444">
    <property type="entry name" value="Secre_tail"/>
</dbReference>
<evidence type="ECO:0000313" key="5">
    <source>
        <dbReference type="Proteomes" id="UP001589832"/>
    </source>
</evidence>
<evidence type="ECO:0000313" key="4">
    <source>
        <dbReference type="EMBL" id="MFC0603464.1"/>
    </source>
</evidence>
<proteinExistence type="predicted"/>
<evidence type="ECO:0000256" key="2">
    <source>
        <dbReference type="SAM" id="SignalP"/>
    </source>
</evidence>
<keyword evidence="1 2" id="KW-0732">Signal</keyword>
<comment type="caution">
    <text evidence="4">The sequence shown here is derived from an EMBL/GenBank/DDBJ whole genome shotgun (WGS) entry which is preliminary data.</text>
</comment>
<dbReference type="Proteomes" id="UP001589832">
    <property type="component" value="Unassembled WGS sequence"/>
</dbReference>
<dbReference type="SUPFAM" id="SSF63829">
    <property type="entry name" value="Calcium-dependent phosphotriesterase"/>
    <property type="match status" value="1"/>
</dbReference>
<dbReference type="Pfam" id="PF18962">
    <property type="entry name" value="Por_Secre_tail"/>
    <property type="match status" value="1"/>
</dbReference>
<accession>A0ABV6Q5B7</accession>
<evidence type="ECO:0000259" key="3">
    <source>
        <dbReference type="Pfam" id="PF18962"/>
    </source>
</evidence>
<evidence type="ECO:0000256" key="1">
    <source>
        <dbReference type="ARBA" id="ARBA00022729"/>
    </source>
</evidence>
<dbReference type="Gene3D" id="2.130.10.10">
    <property type="entry name" value="YVTN repeat-like/Quinoprotein amine dehydrogenase"/>
    <property type="match status" value="1"/>
</dbReference>
<organism evidence="4 5">
    <name type="scientific">Winogradskyella pulchriflava</name>
    <dbReference type="NCBI Taxonomy" id="1110688"/>
    <lineage>
        <taxon>Bacteria</taxon>
        <taxon>Pseudomonadati</taxon>
        <taxon>Bacteroidota</taxon>
        <taxon>Flavobacteriia</taxon>
        <taxon>Flavobacteriales</taxon>
        <taxon>Flavobacteriaceae</taxon>
        <taxon>Winogradskyella</taxon>
    </lineage>
</organism>
<feature type="chain" id="PRO_5046712374" evidence="2">
    <location>
        <begin position="22"/>
        <end position="814"/>
    </location>
</feature>
<protein>
    <submittedName>
        <fullName evidence="4">T9SS type A sorting domain-containing protein</fullName>
    </submittedName>
</protein>
<feature type="domain" description="Secretion system C-terminal sorting" evidence="3">
    <location>
        <begin position="748"/>
        <end position="812"/>
    </location>
</feature>
<dbReference type="EMBL" id="JBHLTQ010000001">
    <property type="protein sequence ID" value="MFC0603464.1"/>
    <property type="molecule type" value="Genomic_DNA"/>
</dbReference>
<dbReference type="InterPro" id="IPR015943">
    <property type="entry name" value="WD40/YVTN_repeat-like_dom_sf"/>
</dbReference>
<sequence>MKTKLLTLFVLFCLISVYSQTDGWRVFSKATEITKIVPDDVNANEMHLATDFGYIKYNTATNTVVDYLNLTSQTPAIGTVKDIALDPTSNNIALTLKDGIAIYDGLSVSYYNYNNSDLTIGELTSQFYYLQVDYAINGSLYIYKKDAFGYQKFSGGIFDAEMTTAFRPQDIVENNCGTKAYFAGDNNGLWELDKTTDTWTNFTSSNSNLFQNFLTSLAMDNSDNLYIGHYQGLSKFEPDQNITNCNATSPIPVFDININPINGVLLVTNSQTSSASIFGLSLVDFNICSWVNYREDGINCLNENVINACNYDSSGAIYAAPTNFSDPGKVIHFNPGNFCTPLDIDYIDVPEPMNTFNTGDFAIRQKTTGEIEVGIIKSDKVHMLEFELGVGNNYTGYITVDTAENSWSITSDNDYFVVETNTGWSFINGNNSINSFAHGLPNHLAYVSKKTSVGESDNGIIAIMHKGFDAAYNYLVYQTICDLPNSTCSTPQEILNNDRDLSQDTSYGGRATNLSGLQVPNLRALAISSALPPDTGKVINIVPDENSNAPSSFAVSIDPSFVPVSDPVAMHIPNNSDDNFSFLVANKTTQELLHVTLDENGNDVFHPIAIDENNDGNNDEIGTTESFVITSEEGEVVGNAFVIMFAYFSTSGRGLTSNTSRSMRIYAVSPDTSNSSFLMVEEINSAMLDNDLPKDLSISKALFKQYSPTEGLFTLLTNYGILVKTGVDISQLTLSDNDFEPNGGNITLFPNPSSDIVSFSNDQIDSAMVYDLNGRLILTASENTFSVKNLNTGIYTVKAKLNNGLFVVRKLIKN</sequence>
<reference evidence="4 5" key="1">
    <citation type="submission" date="2024-09" db="EMBL/GenBank/DDBJ databases">
        <authorList>
            <person name="Sun Q."/>
            <person name="Mori K."/>
        </authorList>
    </citation>
    <scope>NUCLEOTIDE SEQUENCE [LARGE SCALE GENOMIC DNA]</scope>
    <source>
        <strain evidence="4 5">NCAIM B.02481</strain>
    </source>
</reference>
<gene>
    <name evidence="4" type="ORF">ACFFGA_02785</name>
</gene>
<name>A0ABV6Q5B7_9FLAO</name>
<dbReference type="RefSeq" id="WP_386059329.1">
    <property type="nucleotide sequence ID" value="NZ_JBHLTQ010000001.1"/>
</dbReference>
<dbReference type="NCBIfam" id="TIGR04183">
    <property type="entry name" value="Por_Secre_tail"/>
    <property type="match status" value="1"/>
</dbReference>
<keyword evidence="5" id="KW-1185">Reference proteome</keyword>